<feature type="region of interest" description="Disordered" evidence="1">
    <location>
        <begin position="1"/>
        <end position="23"/>
    </location>
</feature>
<keyword evidence="3" id="KW-1185">Reference proteome</keyword>
<feature type="compositionally biased region" description="Low complexity" evidence="1">
    <location>
        <begin position="11"/>
        <end position="21"/>
    </location>
</feature>
<feature type="compositionally biased region" description="Basic and acidic residues" evidence="1">
    <location>
        <begin position="132"/>
        <end position="155"/>
    </location>
</feature>
<organism evidence="2 3">
    <name type="scientific">Striga asiatica</name>
    <name type="common">Asiatic witchweed</name>
    <name type="synonym">Buchnera asiatica</name>
    <dbReference type="NCBI Taxonomy" id="4170"/>
    <lineage>
        <taxon>Eukaryota</taxon>
        <taxon>Viridiplantae</taxon>
        <taxon>Streptophyta</taxon>
        <taxon>Embryophyta</taxon>
        <taxon>Tracheophyta</taxon>
        <taxon>Spermatophyta</taxon>
        <taxon>Magnoliopsida</taxon>
        <taxon>eudicotyledons</taxon>
        <taxon>Gunneridae</taxon>
        <taxon>Pentapetalae</taxon>
        <taxon>asterids</taxon>
        <taxon>lamiids</taxon>
        <taxon>Lamiales</taxon>
        <taxon>Orobanchaceae</taxon>
        <taxon>Buchnereae</taxon>
        <taxon>Striga</taxon>
    </lineage>
</organism>
<dbReference type="EMBL" id="BKCP01012625">
    <property type="protein sequence ID" value="GER56300.1"/>
    <property type="molecule type" value="Genomic_DNA"/>
</dbReference>
<dbReference type="PANTHER" id="PTHR35132">
    <property type="entry name" value="SERINE/ARGININE REPETITIVE MATRIX-LIKE PROTEIN"/>
    <property type="match status" value="1"/>
</dbReference>
<sequence length="352" mass="36819">MVDSQSPPIPLILSPCSSGRRSSCDSKSPEFEFWMVRNRINFPQPDLLSADELFSDGFILPLRPLDLLNDPPPPQAEAATEDCEGTGPDRAPEPEPLAVSELPGSSKRWGSIFHKIRDKRGLDSSPAGGGGGEDRSTKEKDLIGGVKEKRRDQKKVSAGGGGGGVVAAAELNINIWPFSRSRSAGNGGNRPRSAANRKVSSAPCSRSNSTGESKLRKWPPNSPSRGGGVHLGRSSPVLQIRRGGAGRRAEAYLGGEGGGKGEGSEGRRKVKAPPSRGRGVSRGRVLSLNVPMCIGYRHNLSCKSDENSAVGVAAAAAAVGGGVGQVGGAVAGEGARRGHLFNIKSLFTKKVY</sequence>
<comment type="caution">
    <text evidence="2">The sequence shown here is derived from an EMBL/GenBank/DDBJ whole genome shotgun (WGS) entry which is preliminary data.</text>
</comment>
<protein>
    <submittedName>
        <fullName evidence="2">Cytochrome b6</fullName>
    </submittedName>
</protein>
<dbReference type="PANTHER" id="PTHR35132:SF1">
    <property type="entry name" value="SERINE_ARGININE REPETITIVE MATRIX-LIKE PROTEIN"/>
    <property type="match status" value="1"/>
</dbReference>
<evidence type="ECO:0000313" key="2">
    <source>
        <dbReference type="EMBL" id="GER56300.1"/>
    </source>
</evidence>
<dbReference type="AlphaFoldDB" id="A0A5A7RGL1"/>
<evidence type="ECO:0000256" key="1">
    <source>
        <dbReference type="SAM" id="MobiDB-lite"/>
    </source>
</evidence>
<dbReference type="Proteomes" id="UP000325081">
    <property type="component" value="Unassembled WGS sequence"/>
</dbReference>
<proteinExistence type="predicted"/>
<gene>
    <name evidence="2" type="ORF">STAS_34009</name>
</gene>
<accession>A0A5A7RGL1</accession>
<evidence type="ECO:0000313" key="3">
    <source>
        <dbReference type="Proteomes" id="UP000325081"/>
    </source>
</evidence>
<feature type="region of interest" description="Disordered" evidence="1">
    <location>
        <begin position="65"/>
        <end position="166"/>
    </location>
</feature>
<feature type="compositionally biased region" description="Polar residues" evidence="1">
    <location>
        <begin position="198"/>
        <end position="212"/>
    </location>
</feature>
<name>A0A5A7RGL1_STRAF</name>
<reference evidence="3" key="1">
    <citation type="journal article" date="2019" name="Curr. Biol.">
        <title>Genome Sequence of Striga asiatica Provides Insight into the Evolution of Plant Parasitism.</title>
        <authorList>
            <person name="Yoshida S."/>
            <person name="Kim S."/>
            <person name="Wafula E.K."/>
            <person name="Tanskanen J."/>
            <person name="Kim Y.M."/>
            <person name="Honaas L."/>
            <person name="Yang Z."/>
            <person name="Spallek T."/>
            <person name="Conn C.E."/>
            <person name="Ichihashi Y."/>
            <person name="Cheong K."/>
            <person name="Cui S."/>
            <person name="Der J.P."/>
            <person name="Gundlach H."/>
            <person name="Jiao Y."/>
            <person name="Hori C."/>
            <person name="Ishida J.K."/>
            <person name="Kasahara H."/>
            <person name="Kiba T."/>
            <person name="Kim M.S."/>
            <person name="Koo N."/>
            <person name="Laohavisit A."/>
            <person name="Lee Y.H."/>
            <person name="Lumba S."/>
            <person name="McCourt P."/>
            <person name="Mortimer J.C."/>
            <person name="Mutuku J.M."/>
            <person name="Nomura T."/>
            <person name="Sasaki-Sekimoto Y."/>
            <person name="Seto Y."/>
            <person name="Wang Y."/>
            <person name="Wakatake T."/>
            <person name="Sakakibara H."/>
            <person name="Demura T."/>
            <person name="Yamaguchi S."/>
            <person name="Yoneyama K."/>
            <person name="Manabe R.I."/>
            <person name="Nelson D.C."/>
            <person name="Schulman A.H."/>
            <person name="Timko M.P."/>
            <person name="dePamphilis C.W."/>
            <person name="Choi D."/>
            <person name="Shirasu K."/>
        </authorList>
    </citation>
    <scope>NUCLEOTIDE SEQUENCE [LARGE SCALE GENOMIC DNA]</scope>
    <source>
        <strain evidence="3">cv. UVA1</strain>
    </source>
</reference>
<feature type="region of interest" description="Disordered" evidence="1">
    <location>
        <begin position="179"/>
        <end position="281"/>
    </location>
</feature>
<dbReference type="OrthoDB" id="1933735at2759"/>